<accession>R1GAH5</accession>
<reference evidence="2 3" key="1">
    <citation type="submission" date="2013-02" db="EMBL/GenBank/DDBJ databases">
        <title>Draft genome sequence of Amycolatopsis vancoresmycina strain DSM 44592T.</title>
        <authorList>
            <person name="Kumar S."/>
            <person name="Kaur N."/>
            <person name="Kaur C."/>
            <person name="Raghava G.P.S."/>
            <person name="Mayilraj S."/>
        </authorList>
    </citation>
    <scope>NUCLEOTIDE SEQUENCE [LARGE SCALE GENOMIC DNA]</scope>
    <source>
        <strain evidence="2 3">DSM 44592</strain>
    </source>
</reference>
<sequence length="117" mass="12325">MLIRAKSPGTFAMVCANSSSASTAAGWCSASTSLTEAADRPVFSRMTSAPSLLAATNDSIIAAWLRHISAIRSRSTTPSSLSALASRSLRSWTWRKVRWLRSSCSAGSSGTRAAAAW</sequence>
<organism evidence="2 3">
    <name type="scientific">Amycolatopsis vancoresmycina DSM 44592</name>
    <dbReference type="NCBI Taxonomy" id="1292037"/>
    <lineage>
        <taxon>Bacteria</taxon>
        <taxon>Bacillati</taxon>
        <taxon>Actinomycetota</taxon>
        <taxon>Actinomycetes</taxon>
        <taxon>Pseudonocardiales</taxon>
        <taxon>Pseudonocardiaceae</taxon>
        <taxon>Amycolatopsis</taxon>
    </lineage>
</organism>
<keyword evidence="3" id="KW-1185">Reference proteome</keyword>
<name>R1GAH5_9PSEU</name>
<feature type="signal peptide" evidence="1">
    <location>
        <begin position="1"/>
        <end position="24"/>
    </location>
</feature>
<dbReference type="AlphaFoldDB" id="R1GAH5"/>
<gene>
    <name evidence="2" type="ORF">H480_11687</name>
</gene>
<dbReference type="EMBL" id="AOUO01000146">
    <property type="protein sequence ID" value="EOD68353.1"/>
    <property type="molecule type" value="Genomic_DNA"/>
</dbReference>
<keyword evidence="1" id="KW-0732">Signal</keyword>
<dbReference type="Proteomes" id="UP000014139">
    <property type="component" value="Unassembled WGS sequence"/>
</dbReference>
<protein>
    <submittedName>
        <fullName evidence="2">Uncharacterized protein</fullName>
    </submittedName>
</protein>
<proteinExistence type="predicted"/>
<evidence type="ECO:0000256" key="1">
    <source>
        <dbReference type="SAM" id="SignalP"/>
    </source>
</evidence>
<evidence type="ECO:0000313" key="2">
    <source>
        <dbReference type="EMBL" id="EOD68353.1"/>
    </source>
</evidence>
<comment type="caution">
    <text evidence="2">The sequence shown here is derived from an EMBL/GenBank/DDBJ whole genome shotgun (WGS) entry which is preliminary data.</text>
</comment>
<feature type="chain" id="PRO_5038499591" evidence="1">
    <location>
        <begin position="25"/>
        <end position="117"/>
    </location>
</feature>
<evidence type="ECO:0000313" key="3">
    <source>
        <dbReference type="Proteomes" id="UP000014139"/>
    </source>
</evidence>